<dbReference type="Proteomes" id="UP001152797">
    <property type="component" value="Unassembled WGS sequence"/>
</dbReference>
<dbReference type="Pfam" id="PF13921">
    <property type="entry name" value="Myb_DNA-bind_6"/>
    <property type="match status" value="1"/>
</dbReference>
<dbReference type="InterPro" id="IPR009057">
    <property type="entry name" value="Homeodomain-like_sf"/>
</dbReference>
<protein>
    <submittedName>
        <fullName evidence="3">3-hydroxyisobutyryl-CoA hydrolase</fullName>
    </submittedName>
</protein>
<evidence type="ECO:0000313" key="2">
    <source>
        <dbReference type="EMBL" id="CAI3979755.1"/>
    </source>
</evidence>
<evidence type="ECO:0000313" key="4">
    <source>
        <dbReference type="Proteomes" id="UP001152797"/>
    </source>
</evidence>
<feature type="region of interest" description="Disordered" evidence="1">
    <location>
        <begin position="1"/>
        <end position="38"/>
    </location>
</feature>
<dbReference type="OrthoDB" id="16820at2759"/>
<evidence type="ECO:0000256" key="1">
    <source>
        <dbReference type="SAM" id="MobiDB-lite"/>
    </source>
</evidence>
<feature type="compositionally biased region" description="Basic and acidic residues" evidence="1">
    <location>
        <begin position="10"/>
        <end position="38"/>
    </location>
</feature>
<keyword evidence="3" id="KW-0378">Hydrolase</keyword>
<keyword evidence="4" id="KW-1185">Reference proteome</keyword>
<comment type="caution">
    <text evidence="2">The sequence shown here is derived from an EMBL/GenBank/DDBJ whole genome shotgun (WGS) entry which is preliminary data.</text>
</comment>
<dbReference type="PANTHER" id="PTHR47430">
    <property type="entry name" value="GB|AAC33480.1"/>
    <property type="match status" value="1"/>
</dbReference>
<dbReference type="EMBL" id="CAMXCT020000511">
    <property type="protein sequence ID" value="CAL1133130.1"/>
    <property type="molecule type" value="Genomic_DNA"/>
</dbReference>
<dbReference type="PANTHER" id="PTHR47430:SF4">
    <property type="entry name" value="GB|AAC33480.1"/>
    <property type="match status" value="1"/>
</dbReference>
<name>A0A9P1BUK4_9DINO</name>
<reference evidence="2" key="1">
    <citation type="submission" date="2022-10" db="EMBL/GenBank/DDBJ databases">
        <authorList>
            <person name="Chen Y."/>
            <person name="Dougan E. K."/>
            <person name="Chan C."/>
            <person name="Rhodes N."/>
            <person name="Thang M."/>
        </authorList>
    </citation>
    <scope>NUCLEOTIDE SEQUENCE</scope>
</reference>
<evidence type="ECO:0000313" key="3">
    <source>
        <dbReference type="EMBL" id="CAL4767067.1"/>
    </source>
</evidence>
<dbReference type="AlphaFoldDB" id="A0A9P1BUK4"/>
<dbReference type="Gene3D" id="1.10.10.60">
    <property type="entry name" value="Homeodomain-like"/>
    <property type="match status" value="1"/>
</dbReference>
<dbReference type="EMBL" id="CAMXCT010000511">
    <property type="protein sequence ID" value="CAI3979755.1"/>
    <property type="molecule type" value="Genomic_DNA"/>
</dbReference>
<organism evidence="2">
    <name type="scientific">Cladocopium goreaui</name>
    <dbReference type="NCBI Taxonomy" id="2562237"/>
    <lineage>
        <taxon>Eukaryota</taxon>
        <taxon>Sar</taxon>
        <taxon>Alveolata</taxon>
        <taxon>Dinophyceae</taxon>
        <taxon>Suessiales</taxon>
        <taxon>Symbiodiniaceae</taxon>
        <taxon>Cladocopium</taxon>
    </lineage>
</organism>
<dbReference type="GO" id="GO:0016787">
    <property type="term" value="F:hydrolase activity"/>
    <property type="evidence" value="ECO:0007669"/>
    <property type="project" value="UniProtKB-KW"/>
</dbReference>
<proteinExistence type="predicted"/>
<gene>
    <name evidence="2" type="ORF">C1SCF055_LOCUS7689</name>
</gene>
<dbReference type="SUPFAM" id="SSF46689">
    <property type="entry name" value="Homeodomain-like"/>
    <property type="match status" value="2"/>
</dbReference>
<dbReference type="EMBL" id="CAMXCT030000511">
    <property type="protein sequence ID" value="CAL4767067.1"/>
    <property type="molecule type" value="Genomic_DNA"/>
</dbReference>
<reference evidence="3 4" key="2">
    <citation type="submission" date="2024-05" db="EMBL/GenBank/DDBJ databases">
        <authorList>
            <person name="Chen Y."/>
            <person name="Shah S."/>
            <person name="Dougan E. K."/>
            <person name="Thang M."/>
            <person name="Chan C."/>
        </authorList>
    </citation>
    <scope>NUCLEOTIDE SEQUENCE [LARGE SCALE GENOMIC DNA]</scope>
</reference>
<accession>A0A9P1BUK4</accession>
<sequence>MAPKRRRRPKDAGEQDEVGERKPRSRDNPEQRKWKTDETYDGKKLKNVHFSEEEDARIMRALRLYAEEIGEDLEVMKDSMKTEQGSKRGAFARIAKLADIPRRRTWAIVQRLRRILWGSHKWTESELQILLDEACTKLHPSWKEISSVLGVHPTTCRDKFRDLCKGTRKVGAFSATEDLILRMAICETTNSLLPVSDIPWSEIQKWLPNRGWRSLMQRWYIHLLPQLTAYEDKYGVPIEPEVFVRHMLRRLKKSSATNPKALAWAHVNTWWSADMNRRKWRALSSRVPVELMDASFRERVGYWYQALRCREHKKRDKKMLKCALSTVERKA</sequence>